<protein>
    <submittedName>
        <fullName evidence="1">Short-chain dehydrogenase</fullName>
    </submittedName>
</protein>
<comment type="caution">
    <text evidence="1">The sequence shown here is derived from an EMBL/GenBank/DDBJ whole genome shotgun (WGS) entry which is preliminary data.</text>
</comment>
<dbReference type="Pfam" id="PF00106">
    <property type="entry name" value="adh_short"/>
    <property type="match status" value="1"/>
</dbReference>
<accession>A0A2U2N6A9</accession>
<dbReference type="RefSeq" id="WP_109676773.1">
    <property type="nucleotide sequence ID" value="NZ_CP086615.1"/>
</dbReference>
<reference evidence="1 2" key="1">
    <citation type="submission" date="2018-05" db="EMBL/GenBank/DDBJ databases">
        <title>Spiribacter halobius sp. nov., a moderately halophilic bacterium isolated from marine solar saltern.</title>
        <authorList>
            <person name="Zheng W.-S."/>
            <person name="Lu D.-C."/>
            <person name="Du Z.-J."/>
        </authorList>
    </citation>
    <scope>NUCLEOTIDE SEQUENCE [LARGE SCALE GENOMIC DNA]</scope>
    <source>
        <strain evidence="1 2">E85</strain>
    </source>
</reference>
<sequence length="233" mass="24666">MKPVCIVNGVGPGNGAAFARRFATEGYAVALVARSREFSEGLAAELGADARAYTCDLADPEAVAGTCARIADELGTPTVLLHNAGGGIWGDFQEIDLEGFEQSWRVNALGLLAAARAVAPGMRAAGGGSIVVTGATASRRGGAKTAAFASAKAAQRSLAESLAKRLWPDGIHVSLIIVDGVVDLPRTRERMPDKPDEFFLNPDDIAATAWWLTRQPRSAWSFEVEARPFGERW</sequence>
<dbReference type="PRINTS" id="PR00081">
    <property type="entry name" value="GDHRDH"/>
</dbReference>
<proteinExistence type="predicted"/>
<evidence type="ECO:0000313" key="1">
    <source>
        <dbReference type="EMBL" id="PWG64633.1"/>
    </source>
</evidence>
<dbReference type="InterPro" id="IPR002347">
    <property type="entry name" value="SDR_fam"/>
</dbReference>
<dbReference type="InterPro" id="IPR036291">
    <property type="entry name" value="NAD(P)-bd_dom_sf"/>
</dbReference>
<dbReference type="PANTHER" id="PTHR43431:SF7">
    <property type="entry name" value="OXIDOREDUCTASE, SHORT CHAIN DEHYDROGENASE_REDUCTASE FAMILY (AFU_ORTHOLOGUE AFUA_5G14000)"/>
    <property type="match status" value="1"/>
</dbReference>
<dbReference type="EMBL" id="QFFI01000005">
    <property type="protein sequence ID" value="PWG64633.1"/>
    <property type="molecule type" value="Genomic_DNA"/>
</dbReference>
<name>A0A2U2N6A9_9GAMM</name>
<dbReference type="SUPFAM" id="SSF51735">
    <property type="entry name" value="NAD(P)-binding Rossmann-fold domains"/>
    <property type="match status" value="1"/>
</dbReference>
<evidence type="ECO:0000313" key="2">
    <source>
        <dbReference type="Proteomes" id="UP000245474"/>
    </source>
</evidence>
<dbReference type="AlphaFoldDB" id="A0A2U2N6A9"/>
<keyword evidence="2" id="KW-1185">Reference proteome</keyword>
<dbReference type="PANTHER" id="PTHR43431">
    <property type="entry name" value="OXIDOREDUCTASE, SHORT CHAIN DEHYDROGENASE/REDUCTASE FAMILY (AFU_ORTHOLOGUE AFUA_5G14000)"/>
    <property type="match status" value="1"/>
</dbReference>
<dbReference type="Gene3D" id="3.40.50.720">
    <property type="entry name" value="NAD(P)-binding Rossmann-like Domain"/>
    <property type="match status" value="1"/>
</dbReference>
<dbReference type="Proteomes" id="UP000245474">
    <property type="component" value="Unassembled WGS sequence"/>
</dbReference>
<dbReference type="OrthoDB" id="5513072at2"/>
<organism evidence="1 2">
    <name type="scientific">Sediminicurvatus halobius</name>
    <dbReference type="NCBI Taxonomy" id="2182432"/>
    <lineage>
        <taxon>Bacteria</taxon>
        <taxon>Pseudomonadati</taxon>
        <taxon>Pseudomonadota</taxon>
        <taxon>Gammaproteobacteria</taxon>
        <taxon>Chromatiales</taxon>
        <taxon>Ectothiorhodospiraceae</taxon>
        <taxon>Sediminicurvatus</taxon>
    </lineage>
</organism>
<gene>
    <name evidence="1" type="ORF">DEM34_04710</name>
</gene>